<evidence type="ECO:0000313" key="4">
    <source>
        <dbReference type="Proteomes" id="UP000628448"/>
    </source>
</evidence>
<dbReference type="Pfam" id="PF17116">
    <property type="entry name" value="T9SS_plug_1st"/>
    <property type="match status" value="1"/>
</dbReference>
<keyword evidence="4" id="KW-1185">Reference proteome</keyword>
<feature type="signal peptide" evidence="1">
    <location>
        <begin position="1"/>
        <end position="17"/>
    </location>
</feature>
<reference evidence="3" key="1">
    <citation type="submission" date="2020-11" db="EMBL/GenBank/DDBJ databases">
        <title>Bacterial whole genome sequence for Panacibacter sp. DH6.</title>
        <authorList>
            <person name="Le V."/>
            <person name="Ko S."/>
            <person name="Ahn C.-Y."/>
            <person name="Oh H.-M."/>
        </authorList>
    </citation>
    <scope>NUCLEOTIDE SEQUENCE</scope>
    <source>
        <strain evidence="3">DH6</strain>
    </source>
</reference>
<sequence length="423" mass="49170">MKCLFTLLLFVYVSVAAQRNPDSVYMPNIHGIKLCQNGNQEGYPIITLGAQAALELHFDDLDAKIRNYSYTYQLCDADWKILDLNQLDYMQGFTQTRLNQYRNSSVAQVRYIHYQALLPDRSCMPSKSGNYLLKVFLNGDTSKIAFTRRLLILDNKLNVAARIAQPFNSQLMRTHQKVQFSVDIGKLNILNPSQQVKVVVLQNYLWNTAVTGKQPQFMRSNIYEYNGERDFLFEAGKEYRWLDLQSFRYQSPRIASINRNTVPMEVFARPDLQRSQERFLMMQDYNGAYFIKGTDVNNAWWQGDYGKVHFMFKPNSVIEFNDKDIFIMGEMTGNAINDSTKLTLNETTGMYEIDLLLKQGFYNYTYVTTDRTKKNSKPETALTDGDYWETENTYTVLVYYRSLGNRYDELLGIATLDSKFGQQ</sequence>
<feature type="chain" id="PRO_5036812553" evidence="1">
    <location>
        <begin position="18"/>
        <end position="423"/>
    </location>
</feature>
<dbReference type="AlphaFoldDB" id="A0A931E7I6"/>
<dbReference type="EMBL" id="JADWYR010000002">
    <property type="protein sequence ID" value="MBG9377627.1"/>
    <property type="molecule type" value="Genomic_DNA"/>
</dbReference>
<organism evidence="3 4">
    <name type="scientific">Panacibacter microcysteis</name>
    <dbReference type="NCBI Taxonomy" id="2793269"/>
    <lineage>
        <taxon>Bacteria</taxon>
        <taxon>Pseudomonadati</taxon>
        <taxon>Bacteroidota</taxon>
        <taxon>Chitinophagia</taxon>
        <taxon>Chitinophagales</taxon>
        <taxon>Chitinophagaceae</taxon>
        <taxon>Panacibacter</taxon>
    </lineage>
</organism>
<comment type="caution">
    <text evidence="3">The sequence shown here is derived from an EMBL/GenBank/DDBJ whole genome shotgun (WGS) entry which is preliminary data.</text>
</comment>
<feature type="domain" description="Type 9 secretion system plug protein N-terminal" evidence="2">
    <location>
        <begin position="29"/>
        <end position="153"/>
    </location>
</feature>
<accession>A0A931E7I6</accession>
<proteinExistence type="predicted"/>
<dbReference type="RefSeq" id="WP_196991700.1">
    <property type="nucleotide sequence ID" value="NZ_JADWYR010000002.1"/>
</dbReference>
<evidence type="ECO:0000256" key="1">
    <source>
        <dbReference type="SAM" id="SignalP"/>
    </source>
</evidence>
<dbReference type="Proteomes" id="UP000628448">
    <property type="component" value="Unassembled WGS sequence"/>
</dbReference>
<dbReference type="InterPro" id="IPR031345">
    <property type="entry name" value="T9SS_Plug_N"/>
</dbReference>
<gene>
    <name evidence="3" type="ORF">I5907_15390</name>
</gene>
<evidence type="ECO:0000313" key="3">
    <source>
        <dbReference type="EMBL" id="MBG9377627.1"/>
    </source>
</evidence>
<evidence type="ECO:0000259" key="2">
    <source>
        <dbReference type="Pfam" id="PF17116"/>
    </source>
</evidence>
<protein>
    <submittedName>
        <fullName evidence="3">DUF5103 domain-containing protein</fullName>
    </submittedName>
</protein>
<name>A0A931E7I6_9BACT</name>
<keyword evidence="1" id="KW-0732">Signal</keyword>